<feature type="signal peptide" evidence="2">
    <location>
        <begin position="1"/>
        <end position="30"/>
    </location>
</feature>
<evidence type="ECO:0000256" key="2">
    <source>
        <dbReference type="SAM" id="SignalP"/>
    </source>
</evidence>
<evidence type="ECO:0000256" key="1">
    <source>
        <dbReference type="SAM" id="MobiDB-lite"/>
    </source>
</evidence>
<keyword evidence="4" id="KW-1185">Reference proteome</keyword>
<accession>A0A1I8Q746</accession>
<protein>
    <submittedName>
        <fullName evidence="3">Uncharacterized protein</fullName>
    </submittedName>
</protein>
<keyword evidence="2" id="KW-0732">Signal</keyword>
<gene>
    <name evidence="3" type="primary">106082839</name>
</gene>
<feature type="chain" id="PRO_5009327831" evidence="2">
    <location>
        <begin position="31"/>
        <end position="284"/>
    </location>
</feature>
<sequence>MTFKMLKIMWWPILAFYVVLSLLTTLQIEAMPTAITNATNTHAPTHIVSYVHQGKLAKAQKPGKHDEFEDFDFETFGSNLTAKGPEMRGALQQLVGRFVENFETSLDSIDVSGAAPAQNGQLQKSVEDNEIPYKQETDDQKELQPNTLDVASFGNNEQHESQINETLWQRSKQSIPVLESVRHLVHSVRDGALNHTEHVKPERHHQLLTESTHRITPSNETSPAIETEEEREMIIESSDLKFLEVLGSIGSRVWGFLSSLKQVFAASSGSASAALSSQSSSSSF</sequence>
<evidence type="ECO:0000313" key="4">
    <source>
        <dbReference type="Proteomes" id="UP000095300"/>
    </source>
</evidence>
<dbReference type="VEuPathDB" id="VectorBase:SCAU014507"/>
<organism evidence="3 4">
    <name type="scientific">Stomoxys calcitrans</name>
    <name type="common">Stable fly</name>
    <name type="synonym">Conops calcitrans</name>
    <dbReference type="NCBI Taxonomy" id="35570"/>
    <lineage>
        <taxon>Eukaryota</taxon>
        <taxon>Metazoa</taxon>
        <taxon>Ecdysozoa</taxon>
        <taxon>Arthropoda</taxon>
        <taxon>Hexapoda</taxon>
        <taxon>Insecta</taxon>
        <taxon>Pterygota</taxon>
        <taxon>Neoptera</taxon>
        <taxon>Endopterygota</taxon>
        <taxon>Diptera</taxon>
        <taxon>Brachycera</taxon>
        <taxon>Muscomorpha</taxon>
        <taxon>Muscoidea</taxon>
        <taxon>Muscidae</taxon>
        <taxon>Stomoxys</taxon>
    </lineage>
</organism>
<name>A0A1I8Q746_STOCA</name>
<evidence type="ECO:0000313" key="3">
    <source>
        <dbReference type="EnsemblMetazoa" id="SCAU014507-PA"/>
    </source>
</evidence>
<feature type="region of interest" description="Disordered" evidence="1">
    <location>
        <begin position="110"/>
        <end position="129"/>
    </location>
</feature>
<dbReference type="EnsemblMetazoa" id="SCAU014507-RA">
    <property type="protein sequence ID" value="SCAU014507-PA"/>
    <property type="gene ID" value="SCAU014507"/>
</dbReference>
<proteinExistence type="predicted"/>
<dbReference type="AlphaFoldDB" id="A0A1I8Q746"/>
<dbReference type="OrthoDB" id="8070452at2759"/>
<reference evidence="3" key="1">
    <citation type="submission" date="2020-05" db="UniProtKB">
        <authorList>
            <consortium name="EnsemblMetazoa"/>
        </authorList>
    </citation>
    <scope>IDENTIFICATION</scope>
    <source>
        <strain evidence="3">USDA</strain>
    </source>
</reference>
<dbReference type="Proteomes" id="UP000095300">
    <property type="component" value="Unassembled WGS sequence"/>
</dbReference>